<keyword evidence="2" id="KW-0479">Metal-binding</keyword>
<feature type="region of interest" description="Disordered" evidence="5">
    <location>
        <begin position="179"/>
        <end position="205"/>
    </location>
</feature>
<keyword evidence="3" id="KW-0863">Zinc-finger</keyword>
<dbReference type="RefSeq" id="XP_009844352.1">
    <property type="nucleotide sequence ID" value="XM_009846050.1"/>
</dbReference>
<dbReference type="GO" id="GO:0006974">
    <property type="term" value="P:DNA damage response"/>
    <property type="evidence" value="ECO:0007669"/>
    <property type="project" value="TreeGrafter"/>
</dbReference>
<keyword evidence="4" id="KW-0862">Zinc</keyword>
<name>W4FHE5_APHAT</name>
<dbReference type="GO" id="GO:0008270">
    <property type="term" value="F:zinc ion binding"/>
    <property type="evidence" value="ECO:0007669"/>
    <property type="project" value="UniProtKB-KW"/>
</dbReference>
<dbReference type="OrthoDB" id="10266249at2759"/>
<feature type="domain" description="C2H2-type" evidence="6">
    <location>
        <begin position="28"/>
        <end position="50"/>
    </location>
</feature>
<protein>
    <recommendedName>
        <fullName evidence="6">C2H2-type domain-containing protein</fullName>
    </recommendedName>
</protein>
<dbReference type="Pfam" id="PF18131">
    <property type="entry name" value="KN17_SH3"/>
    <property type="match status" value="1"/>
</dbReference>
<evidence type="ECO:0000259" key="6">
    <source>
        <dbReference type="PROSITE" id="PS00028"/>
    </source>
</evidence>
<dbReference type="VEuPathDB" id="FungiDB:H257_17315"/>
<feature type="region of interest" description="Disordered" evidence="5">
    <location>
        <begin position="392"/>
        <end position="413"/>
    </location>
</feature>
<dbReference type="InterPro" id="IPR056767">
    <property type="entry name" value="C2H2-Znf_KIN17"/>
</dbReference>
<dbReference type="GO" id="GO:0005634">
    <property type="term" value="C:nucleus"/>
    <property type="evidence" value="ECO:0007669"/>
    <property type="project" value="TreeGrafter"/>
</dbReference>
<feature type="compositionally biased region" description="Basic and acidic residues" evidence="5">
    <location>
        <begin position="191"/>
        <end position="201"/>
    </location>
</feature>
<dbReference type="PANTHER" id="PTHR12805:SF0">
    <property type="entry name" value="DNA_RNA-BINDING PROTEIN KIN17"/>
    <property type="match status" value="1"/>
</dbReference>
<dbReference type="Gene3D" id="2.30.30.140">
    <property type="match status" value="1"/>
</dbReference>
<comment type="similarity">
    <text evidence="1">Belongs to the KIN17 family.</text>
</comment>
<gene>
    <name evidence="7" type="ORF">H257_17315</name>
</gene>
<dbReference type="GO" id="GO:0003690">
    <property type="term" value="F:double-stranded DNA binding"/>
    <property type="evidence" value="ECO:0007669"/>
    <property type="project" value="TreeGrafter"/>
</dbReference>
<dbReference type="FunFam" id="1.10.10.2030:FF:000001">
    <property type="entry name" value="DNA/RNA-binding protein KIN17, putative"/>
    <property type="match status" value="1"/>
</dbReference>
<proteinExistence type="inferred from homology"/>
<evidence type="ECO:0000313" key="7">
    <source>
        <dbReference type="EMBL" id="ETV66163.1"/>
    </source>
</evidence>
<evidence type="ECO:0000256" key="4">
    <source>
        <dbReference type="ARBA" id="ARBA00022833"/>
    </source>
</evidence>
<dbReference type="SMART" id="SM01253">
    <property type="entry name" value="Kin17_mid"/>
    <property type="match status" value="1"/>
</dbReference>
<dbReference type="InterPro" id="IPR038254">
    <property type="entry name" value="KIN17_WH-like_sf"/>
</dbReference>
<evidence type="ECO:0000256" key="3">
    <source>
        <dbReference type="ARBA" id="ARBA00022771"/>
    </source>
</evidence>
<dbReference type="STRING" id="112090.W4FHE5"/>
<dbReference type="InterPro" id="IPR013087">
    <property type="entry name" value="Znf_C2H2_type"/>
</dbReference>
<sequence length="413" mass="47506">MAKHDFMTPKAVANRQKSKGLQRLRWYCQVCEKQCRDENGFKAHTSSDSHQRQMLIVASNPTKFIQGYSEQFERSFLENLRRSHTTKRVSAHVVYNEYIRDKNHVHMNATRWTTLSGFVQYLGKTGKCVVDETEKGWFIQYINNDPVAMARQEELKRKRQALLDHEERNRRFIQAQVKEAQAKFGQDDDENKPAHQPRVEKVSMSLKLESKSKLASVESKKSIQSAFGQDVDDKSGKDGAPSSSLDHETSWKGGKRSAVDAIMEEETRKRLRRDEDDERANRLDHWIQPGLVVKVMDKDVGDGAYYKQKGLVVRVHDTYVAEVRMLESRDVLRLDQVCSLECACGCCHDDGVGRLGNGHPARGTSCARRQRHRARCARDARVHRRTRVLRGNSTHIRPEKGSDVAPSRIRRHL</sequence>
<dbReference type="GeneID" id="20819311"/>
<evidence type="ECO:0000256" key="1">
    <source>
        <dbReference type="ARBA" id="ARBA00008517"/>
    </source>
</evidence>
<dbReference type="InterPro" id="IPR041330">
    <property type="entry name" value="KN17_SH3"/>
</dbReference>
<organism evidence="7">
    <name type="scientific">Aphanomyces astaci</name>
    <name type="common">Crayfish plague agent</name>
    <dbReference type="NCBI Taxonomy" id="112090"/>
    <lineage>
        <taxon>Eukaryota</taxon>
        <taxon>Sar</taxon>
        <taxon>Stramenopiles</taxon>
        <taxon>Oomycota</taxon>
        <taxon>Saprolegniomycetes</taxon>
        <taxon>Saprolegniales</taxon>
        <taxon>Verrucalvaceae</taxon>
        <taxon>Aphanomyces</taxon>
    </lineage>
</organism>
<dbReference type="Pfam" id="PF25095">
    <property type="entry name" value="C2H2-zf_KIN17"/>
    <property type="match status" value="1"/>
</dbReference>
<dbReference type="Gene3D" id="1.10.10.2030">
    <property type="entry name" value="DNA/RNA-binding protein Kin17, conserved domain"/>
    <property type="match status" value="1"/>
</dbReference>
<dbReference type="GO" id="GO:0006260">
    <property type="term" value="P:DNA replication"/>
    <property type="evidence" value="ECO:0007669"/>
    <property type="project" value="TreeGrafter"/>
</dbReference>
<dbReference type="PANTHER" id="PTHR12805">
    <property type="entry name" value="KIN17 KIN, ANTIGENIC DETERMINANT OF RECA PROTEIN HOMOLOG"/>
    <property type="match status" value="1"/>
</dbReference>
<dbReference type="InterPro" id="IPR036236">
    <property type="entry name" value="Znf_C2H2_sf"/>
</dbReference>
<dbReference type="InterPro" id="IPR037321">
    <property type="entry name" value="KIN17-like"/>
</dbReference>
<dbReference type="InterPro" id="IPR019447">
    <property type="entry name" value="DNA/RNA-bd_Kin17_WH-like_dom"/>
</dbReference>
<dbReference type="EMBL" id="KI913216">
    <property type="protein sequence ID" value="ETV66163.1"/>
    <property type="molecule type" value="Genomic_DNA"/>
</dbReference>
<dbReference type="SUPFAM" id="SSF57667">
    <property type="entry name" value="beta-beta-alpha zinc fingers"/>
    <property type="match status" value="1"/>
</dbReference>
<dbReference type="Pfam" id="PF10357">
    <property type="entry name" value="WH_KIN17"/>
    <property type="match status" value="1"/>
</dbReference>
<evidence type="ECO:0000256" key="2">
    <source>
        <dbReference type="ARBA" id="ARBA00022723"/>
    </source>
</evidence>
<evidence type="ECO:0000256" key="5">
    <source>
        <dbReference type="SAM" id="MobiDB-lite"/>
    </source>
</evidence>
<dbReference type="PROSITE" id="PS00028">
    <property type="entry name" value="ZINC_FINGER_C2H2_1"/>
    <property type="match status" value="1"/>
</dbReference>
<accession>W4FHE5</accession>
<feature type="region of interest" description="Disordered" evidence="5">
    <location>
        <begin position="225"/>
        <end position="263"/>
    </location>
</feature>
<reference evidence="7" key="1">
    <citation type="submission" date="2013-12" db="EMBL/GenBank/DDBJ databases">
        <title>The Genome Sequence of Aphanomyces astaci APO3.</title>
        <authorList>
            <consortium name="The Broad Institute Genomics Platform"/>
            <person name="Russ C."/>
            <person name="Tyler B."/>
            <person name="van West P."/>
            <person name="Dieguez-Uribeondo J."/>
            <person name="Young S.K."/>
            <person name="Zeng Q."/>
            <person name="Gargeya S."/>
            <person name="Fitzgerald M."/>
            <person name="Abouelleil A."/>
            <person name="Alvarado L."/>
            <person name="Chapman S.B."/>
            <person name="Gainer-Dewar J."/>
            <person name="Goldberg J."/>
            <person name="Griggs A."/>
            <person name="Gujja S."/>
            <person name="Hansen M."/>
            <person name="Howarth C."/>
            <person name="Imamovic A."/>
            <person name="Ireland A."/>
            <person name="Larimer J."/>
            <person name="McCowan C."/>
            <person name="Murphy C."/>
            <person name="Pearson M."/>
            <person name="Poon T.W."/>
            <person name="Priest M."/>
            <person name="Roberts A."/>
            <person name="Saif S."/>
            <person name="Shea T."/>
            <person name="Sykes S."/>
            <person name="Wortman J."/>
            <person name="Nusbaum C."/>
            <person name="Birren B."/>
        </authorList>
    </citation>
    <scope>NUCLEOTIDE SEQUENCE [LARGE SCALE GENOMIC DNA]</scope>
    <source>
        <strain evidence="7">APO3</strain>
    </source>
</reference>
<dbReference type="AlphaFoldDB" id="W4FHE5"/>